<keyword evidence="1" id="KW-0812">Transmembrane</keyword>
<dbReference type="KEGG" id="mri:Mal4_33310"/>
<name>A0A517Z939_9PLAN</name>
<reference evidence="2 3" key="1">
    <citation type="submission" date="2019-02" db="EMBL/GenBank/DDBJ databases">
        <title>Deep-cultivation of Planctomycetes and their phenomic and genomic characterization uncovers novel biology.</title>
        <authorList>
            <person name="Wiegand S."/>
            <person name="Jogler M."/>
            <person name="Boedeker C."/>
            <person name="Pinto D."/>
            <person name="Vollmers J."/>
            <person name="Rivas-Marin E."/>
            <person name="Kohn T."/>
            <person name="Peeters S.H."/>
            <person name="Heuer A."/>
            <person name="Rast P."/>
            <person name="Oberbeckmann S."/>
            <person name="Bunk B."/>
            <person name="Jeske O."/>
            <person name="Meyerdierks A."/>
            <person name="Storesund J.E."/>
            <person name="Kallscheuer N."/>
            <person name="Luecker S."/>
            <person name="Lage O.M."/>
            <person name="Pohl T."/>
            <person name="Merkel B.J."/>
            <person name="Hornburger P."/>
            <person name="Mueller R.-W."/>
            <person name="Bruemmer F."/>
            <person name="Labrenz M."/>
            <person name="Spormann A.M."/>
            <person name="Op den Camp H."/>
            <person name="Overmann J."/>
            <person name="Amann R."/>
            <person name="Jetten M.S.M."/>
            <person name="Mascher T."/>
            <person name="Medema M.H."/>
            <person name="Devos D.P."/>
            <person name="Kaster A.-K."/>
            <person name="Ovreas L."/>
            <person name="Rohde M."/>
            <person name="Galperin M.Y."/>
            <person name="Jogler C."/>
        </authorList>
    </citation>
    <scope>NUCLEOTIDE SEQUENCE [LARGE SCALE GENOMIC DNA]</scope>
    <source>
        <strain evidence="2 3">Mal4</strain>
    </source>
</reference>
<evidence type="ECO:0000256" key="1">
    <source>
        <dbReference type="SAM" id="Phobius"/>
    </source>
</evidence>
<gene>
    <name evidence="2" type="ORF">Mal4_33310</name>
</gene>
<proteinExistence type="predicted"/>
<keyword evidence="1" id="KW-0472">Membrane</keyword>
<dbReference type="AlphaFoldDB" id="A0A517Z939"/>
<sequence length="109" mass="11883">MPVFSGDTGSGTYRKIPILPSRFRSRTRLEGDTLRIAVMAMRLNEYGHSLSGARSCPVRPQPIPVVPGRWIAAALGVSTVAGIPLLLMVPPVAWNILTSLRNRIRCTTT</sequence>
<dbReference type="Proteomes" id="UP000320496">
    <property type="component" value="Chromosome"/>
</dbReference>
<keyword evidence="1" id="KW-1133">Transmembrane helix</keyword>
<keyword evidence="3" id="KW-1185">Reference proteome</keyword>
<feature type="transmembrane region" description="Helical" evidence="1">
    <location>
        <begin position="70"/>
        <end position="97"/>
    </location>
</feature>
<accession>A0A517Z939</accession>
<evidence type="ECO:0000313" key="2">
    <source>
        <dbReference type="EMBL" id="QDU38998.1"/>
    </source>
</evidence>
<dbReference type="EMBL" id="CP036275">
    <property type="protein sequence ID" value="QDU38998.1"/>
    <property type="molecule type" value="Genomic_DNA"/>
</dbReference>
<evidence type="ECO:0000313" key="3">
    <source>
        <dbReference type="Proteomes" id="UP000320496"/>
    </source>
</evidence>
<organism evidence="2 3">
    <name type="scientific">Maioricimonas rarisocia</name>
    <dbReference type="NCBI Taxonomy" id="2528026"/>
    <lineage>
        <taxon>Bacteria</taxon>
        <taxon>Pseudomonadati</taxon>
        <taxon>Planctomycetota</taxon>
        <taxon>Planctomycetia</taxon>
        <taxon>Planctomycetales</taxon>
        <taxon>Planctomycetaceae</taxon>
        <taxon>Maioricimonas</taxon>
    </lineage>
</organism>
<protein>
    <submittedName>
        <fullName evidence="2">Uncharacterized protein</fullName>
    </submittedName>
</protein>